<dbReference type="SUPFAM" id="SSF48452">
    <property type="entry name" value="TPR-like"/>
    <property type="match status" value="1"/>
</dbReference>
<accession>A0ABQ5UZ40</accession>
<evidence type="ECO:0008006" key="4">
    <source>
        <dbReference type="Google" id="ProtNLM"/>
    </source>
</evidence>
<dbReference type="InterPro" id="IPR011990">
    <property type="entry name" value="TPR-like_helical_dom_sf"/>
</dbReference>
<sequence length="266" mass="29221">MIWVILAILVLMTLLVLAPAFVSPVQQDSDELSDYFAQLDALSARTDLDADTQAAARLTLERQILKAERAQDSGGGRWLAAMVFGALLIGGATIYGQVGHPGPLEQPMSEQDSLLAQLEARLATDRADDPVGWTLYARALASLGRRGEAARAYDRALELNDDPALRAEAESAIRGPSQEDINAAMEMSEEDRRLMIRGMVDRLAERLYENPQDAPGWIRLIRARIVLGDPLDADIARMRAAYVERQDVADQILREAGYPPPESETP</sequence>
<keyword evidence="1" id="KW-0812">Transmembrane</keyword>
<evidence type="ECO:0000313" key="3">
    <source>
        <dbReference type="Proteomes" id="UP001161390"/>
    </source>
</evidence>
<dbReference type="Gene3D" id="1.25.40.10">
    <property type="entry name" value="Tetratricopeptide repeat domain"/>
    <property type="match status" value="1"/>
</dbReference>
<gene>
    <name evidence="2" type="ORF">GCM10007854_06640</name>
</gene>
<dbReference type="EMBL" id="BSNJ01000001">
    <property type="protein sequence ID" value="GLQ19709.1"/>
    <property type="molecule type" value="Genomic_DNA"/>
</dbReference>
<comment type="caution">
    <text evidence="2">The sequence shown here is derived from an EMBL/GenBank/DDBJ whole genome shotgun (WGS) entry which is preliminary data.</text>
</comment>
<organism evidence="2 3">
    <name type="scientific">Algimonas porphyrae</name>
    <dbReference type="NCBI Taxonomy" id="1128113"/>
    <lineage>
        <taxon>Bacteria</taxon>
        <taxon>Pseudomonadati</taxon>
        <taxon>Pseudomonadota</taxon>
        <taxon>Alphaproteobacteria</taxon>
        <taxon>Maricaulales</taxon>
        <taxon>Robiginitomaculaceae</taxon>
        <taxon>Algimonas</taxon>
    </lineage>
</organism>
<reference evidence="2" key="2">
    <citation type="submission" date="2023-01" db="EMBL/GenBank/DDBJ databases">
        <title>Draft genome sequence of Algimonas porphyrae strain NBRC 108216.</title>
        <authorList>
            <person name="Sun Q."/>
            <person name="Mori K."/>
        </authorList>
    </citation>
    <scope>NUCLEOTIDE SEQUENCE</scope>
    <source>
        <strain evidence="2">NBRC 108216</strain>
    </source>
</reference>
<feature type="transmembrane region" description="Helical" evidence="1">
    <location>
        <begin position="78"/>
        <end position="98"/>
    </location>
</feature>
<evidence type="ECO:0000256" key="1">
    <source>
        <dbReference type="SAM" id="Phobius"/>
    </source>
</evidence>
<evidence type="ECO:0000313" key="2">
    <source>
        <dbReference type="EMBL" id="GLQ19709.1"/>
    </source>
</evidence>
<protein>
    <recommendedName>
        <fullName evidence="4">C-type cytochrome biogenesis protein CcmI</fullName>
    </recommendedName>
</protein>
<keyword evidence="1" id="KW-1133">Transmembrane helix</keyword>
<dbReference type="RefSeq" id="WP_284369592.1">
    <property type="nucleotide sequence ID" value="NZ_BSNJ01000001.1"/>
</dbReference>
<keyword evidence="1" id="KW-0472">Membrane</keyword>
<keyword evidence="3" id="KW-1185">Reference proteome</keyword>
<dbReference type="Proteomes" id="UP001161390">
    <property type="component" value="Unassembled WGS sequence"/>
</dbReference>
<name>A0ABQ5UZ40_9PROT</name>
<proteinExistence type="predicted"/>
<reference evidence="2" key="1">
    <citation type="journal article" date="2014" name="Int. J. Syst. Evol. Microbiol.">
        <title>Complete genome of a new Firmicutes species belonging to the dominant human colonic microbiota ('Ruminococcus bicirculans') reveals two chromosomes and a selective capacity to utilize plant glucans.</title>
        <authorList>
            <consortium name="NISC Comparative Sequencing Program"/>
            <person name="Wegmann U."/>
            <person name="Louis P."/>
            <person name="Goesmann A."/>
            <person name="Henrissat B."/>
            <person name="Duncan S.H."/>
            <person name="Flint H.J."/>
        </authorList>
    </citation>
    <scope>NUCLEOTIDE SEQUENCE</scope>
    <source>
        <strain evidence="2">NBRC 108216</strain>
    </source>
</reference>